<dbReference type="Proteomes" id="UP000002527">
    <property type="component" value="Chromosome"/>
</dbReference>
<reference evidence="2 3" key="1">
    <citation type="journal article" date="2004" name="Nucleic Acids Res.">
        <title>The genome sequence of Bacillus cereus ATCC 10987 reveals metabolic adaptations and a large plasmid related to Bacillus anthracis pXO1.</title>
        <authorList>
            <person name="Rasko D.A."/>
            <person name="Ravel J."/>
            <person name="Okstad O.A."/>
            <person name="Helgason E."/>
            <person name="Cer R.Z."/>
            <person name="Jiang L."/>
            <person name="Shores K.A."/>
            <person name="Fouts D.E."/>
            <person name="Tourasse N.J."/>
            <person name="Angiuoli S.V."/>
            <person name="Kolonay J."/>
            <person name="Nelson W.C."/>
            <person name="Kolsto A.-B."/>
            <person name="Fraser C.M."/>
            <person name="Read T.D."/>
        </authorList>
    </citation>
    <scope>NUCLEOTIDE SEQUENCE [LARGE SCALE GENOMIC DNA]</scope>
    <source>
        <strain evidence="3">ATCC 10987 / NRS 248</strain>
    </source>
</reference>
<keyword evidence="1" id="KW-0812">Transmembrane</keyword>
<feature type="transmembrane region" description="Helical" evidence="1">
    <location>
        <begin position="21"/>
        <end position="40"/>
    </location>
</feature>
<keyword evidence="1" id="KW-0472">Membrane</keyword>
<proteinExistence type="predicted"/>
<gene>
    <name evidence="2" type="ordered locus">BCE_5273</name>
</gene>
<evidence type="ECO:0000313" key="3">
    <source>
        <dbReference type="Proteomes" id="UP000002527"/>
    </source>
</evidence>
<keyword evidence="1" id="KW-1133">Transmembrane helix</keyword>
<sequence length="41" mass="4805">MVLTVCSCGRRFDKEGSVLSFLFLYIVENFTEYLFVFLGFL</sequence>
<organism evidence="2 3">
    <name type="scientific">Bacillus cereus (strain ATCC 10987 / NRS 248)</name>
    <dbReference type="NCBI Taxonomy" id="222523"/>
    <lineage>
        <taxon>Bacteria</taxon>
        <taxon>Bacillati</taxon>
        <taxon>Bacillota</taxon>
        <taxon>Bacilli</taxon>
        <taxon>Bacillales</taxon>
        <taxon>Bacillaceae</taxon>
        <taxon>Bacillus</taxon>
        <taxon>Bacillus cereus group</taxon>
    </lineage>
</organism>
<evidence type="ECO:0000313" key="2">
    <source>
        <dbReference type="EMBL" id="AAS44174.1"/>
    </source>
</evidence>
<dbReference type="KEGG" id="bca:BCE_5273"/>
<dbReference type="EMBL" id="AE017194">
    <property type="protein sequence ID" value="AAS44174.1"/>
    <property type="molecule type" value="Genomic_DNA"/>
</dbReference>
<dbReference type="AlphaFoldDB" id="Q72XV0"/>
<dbReference type="HOGENOM" id="CLU_3265178_0_0_9"/>
<accession>Q72XV0</accession>
<protein>
    <submittedName>
        <fullName evidence="2">Uncharacterized protein</fullName>
    </submittedName>
</protein>
<name>Q72XV0_BACC1</name>
<evidence type="ECO:0000256" key="1">
    <source>
        <dbReference type="SAM" id="Phobius"/>
    </source>
</evidence>